<name>A0ABY6J8F3_9BACT</name>
<proteinExistence type="predicted"/>
<accession>A0ABY6J8F3</accession>
<organism evidence="1 2">
    <name type="scientific">Chitinophaga horti</name>
    <dbReference type="NCBI Taxonomy" id="2920382"/>
    <lineage>
        <taxon>Bacteria</taxon>
        <taxon>Pseudomonadati</taxon>
        <taxon>Bacteroidota</taxon>
        <taxon>Chitinophagia</taxon>
        <taxon>Chitinophagales</taxon>
        <taxon>Chitinophagaceae</taxon>
        <taxon>Chitinophaga</taxon>
    </lineage>
</organism>
<dbReference type="Pfam" id="PF12725">
    <property type="entry name" value="DUF3810"/>
    <property type="match status" value="1"/>
</dbReference>
<sequence>MNAILSVYLVFLLFWGGNYHRKTLAQDLDLNVPEKYSRADLYLLSDTLLKLVNRDCAAVDSLPTFSNKQLFNMAATSYLAAENKWPVLEYQHPSIKPMIFGWWMNYIGVTGYLNPFTNEAQVNTSVPAFVQPFTTCHEIAHQIGYAPEEDANFVGYLVASGSEDVRFRYAGNFEMFLYSIRHLARRDPSLTRLIWQKADPRVRKHYDDLMSFYEQFQGPIDDYSSAIYDQYLKANHQEKGIRSYSEVVGWLIAYFSKS</sequence>
<dbReference type="InterPro" id="IPR024294">
    <property type="entry name" value="DUF3810"/>
</dbReference>
<evidence type="ECO:0000313" key="1">
    <source>
        <dbReference type="EMBL" id="UYQ95963.1"/>
    </source>
</evidence>
<gene>
    <name evidence="1" type="ORF">MKQ68_03785</name>
</gene>
<keyword evidence="2" id="KW-1185">Reference proteome</keyword>
<dbReference type="Proteomes" id="UP001162741">
    <property type="component" value="Chromosome"/>
</dbReference>
<reference evidence="1" key="1">
    <citation type="submission" date="2022-10" db="EMBL/GenBank/DDBJ databases">
        <title>Chitinophaga sp. nov., isolated from soil.</title>
        <authorList>
            <person name="Jeon C.O."/>
        </authorList>
    </citation>
    <scope>NUCLEOTIDE SEQUENCE</scope>
    <source>
        <strain evidence="1">R8</strain>
    </source>
</reference>
<evidence type="ECO:0000313" key="2">
    <source>
        <dbReference type="Proteomes" id="UP001162741"/>
    </source>
</evidence>
<protein>
    <submittedName>
        <fullName evidence="1">DUF3810 domain-containing protein</fullName>
    </submittedName>
</protein>
<dbReference type="EMBL" id="CP107006">
    <property type="protein sequence ID" value="UYQ95963.1"/>
    <property type="molecule type" value="Genomic_DNA"/>
</dbReference>